<keyword evidence="2" id="KW-1185">Reference proteome</keyword>
<accession>M3ARS4</accession>
<evidence type="ECO:0000313" key="2">
    <source>
        <dbReference type="Proteomes" id="UP000016932"/>
    </source>
</evidence>
<reference evidence="1 2" key="1">
    <citation type="journal article" date="2012" name="PLoS Pathog.">
        <title>Diverse lifestyles and strategies of plant pathogenesis encoded in the genomes of eighteen Dothideomycetes fungi.</title>
        <authorList>
            <person name="Ohm R.A."/>
            <person name="Feau N."/>
            <person name="Henrissat B."/>
            <person name="Schoch C.L."/>
            <person name="Horwitz B.A."/>
            <person name="Barry K.W."/>
            <person name="Condon B.J."/>
            <person name="Copeland A.C."/>
            <person name="Dhillon B."/>
            <person name="Glaser F."/>
            <person name="Hesse C.N."/>
            <person name="Kosti I."/>
            <person name="LaButti K."/>
            <person name="Lindquist E.A."/>
            <person name="Lucas S."/>
            <person name="Salamov A.A."/>
            <person name="Bradshaw R.E."/>
            <person name="Ciuffetti L."/>
            <person name="Hamelin R.C."/>
            <person name="Kema G.H.J."/>
            <person name="Lawrence C."/>
            <person name="Scott J.A."/>
            <person name="Spatafora J.W."/>
            <person name="Turgeon B.G."/>
            <person name="de Wit P.J.G.M."/>
            <person name="Zhong S."/>
            <person name="Goodwin S.B."/>
            <person name="Grigoriev I.V."/>
        </authorList>
    </citation>
    <scope>NUCLEOTIDE SEQUENCE [LARGE SCALE GENOMIC DNA]</scope>
    <source>
        <strain evidence="1 2">CIRAD86</strain>
    </source>
</reference>
<proteinExistence type="predicted"/>
<dbReference type="GeneID" id="19336682"/>
<evidence type="ECO:0000313" key="1">
    <source>
        <dbReference type="EMBL" id="EME80152.1"/>
    </source>
</evidence>
<gene>
    <name evidence="1" type="ORF">MYCFIDRAFT_208496</name>
</gene>
<organism evidence="1 2">
    <name type="scientific">Pseudocercospora fijiensis (strain CIRAD86)</name>
    <name type="common">Black leaf streak disease fungus</name>
    <name type="synonym">Mycosphaerella fijiensis</name>
    <dbReference type="NCBI Taxonomy" id="383855"/>
    <lineage>
        <taxon>Eukaryota</taxon>
        <taxon>Fungi</taxon>
        <taxon>Dikarya</taxon>
        <taxon>Ascomycota</taxon>
        <taxon>Pezizomycotina</taxon>
        <taxon>Dothideomycetes</taxon>
        <taxon>Dothideomycetidae</taxon>
        <taxon>Mycosphaerellales</taxon>
        <taxon>Mycosphaerellaceae</taxon>
        <taxon>Pseudocercospora</taxon>
    </lineage>
</organism>
<dbReference type="EMBL" id="KB446561">
    <property type="protein sequence ID" value="EME80152.1"/>
    <property type="molecule type" value="Genomic_DNA"/>
</dbReference>
<dbReference type="RefSeq" id="XP_007929196.1">
    <property type="nucleotide sequence ID" value="XM_007931005.1"/>
</dbReference>
<dbReference type="AlphaFoldDB" id="M3ARS4"/>
<sequence length="300" mass="34596">MLSTSTSPDFDISPSPLRQADPILGRTGARTLVWDFIRARLVIAHGKDMDRPESWKKQDLDSEPSPIWAVCSRPPRWQGEDLLKLQNIHIKLKYKLHQLLKNELLGIEASPLHGITLLASLCPLSRWNCNKIQVASRTVQNLGLRRVEHRQQQWLTSLEVNNVLKNTSSLLPIICRQVRRTARMTDRMAPVTYAKEGPWAMGIGVDRLMISLRRWFDRFAFSPDSLVAVVRLLEKKDERPAAKDARFPLMKAYCTICHFKAAWMPLPYSWVFPKPLLLMDYSEQKLVIQRSDPSHFHSKV</sequence>
<name>M3ARS4_PSEFD</name>
<dbReference type="HOGENOM" id="CLU_927883_0_0_1"/>
<dbReference type="Proteomes" id="UP000016932">
    <property type="component" value="Unassembled WGS sequence"/>
</dbReference>
<dbReference type="VEuPathDB" id="FungiDB:MYCFIDRAFT_208496"/>
<dbReference type="KEGG" id="pfj:MYCFIDRAFT_208496"/>
<protein>
    <submittedName>
        <fullName evidence="1">Uncharacterized protein</fullName>
    </submittedName>
</protein>